<gene>
    <name evidence="1" type="ORF">V8G54_002267</name>
</gene>
<evidence type="ECO:0000313" key="1">
    <source>
        <dbReference type="EMBL" id="WVZ23723.1"/>
    </source>
</evidence>
<dbReference type="EMBL" id="CP144700">
    <property type="protein sequence ID" value="WVZ23723.1"/>
    <property type="molecule type" value="Genomic_DNA"/>
</dbReference>
<evidence type="ECO:0000313" key="2">
    <source>
        <dbReference type="Proteomes" id="UP001374535"/>
    </source>
</evidence>
<accession>A0AAQ3PBX9</accession>
<dbReference type="AlphaFoldDB" id="A0AAQ3PBX9"/>
<protein>
    <submittedName>
        <fullName evidence="1">Uncharacterized protein</fullName>
    </submittedName>
</protein>
<dbReference type="Proteomes" id="UP001374535">
    <property type="component" value="Chromosome 1"/>
</dbReference>
<organism evidence="1 2">
    <name type="scientific">Vigna mungo</name>
    <name type="common">Black gram</name>
    <name type="synonym">Phaseolus mungo</name>
    <dbReference type="NCBI Taxonomy" id="3915"/>
    <lineage>
        <taxon>Eukaryota</taxon>
        <taxon>Viridiplantae</taxon>
        <taxon>Streptophyta</taxon>
        <taxon>Embryophyta</taxon>
        <taxon>Tracheophyta</taxon>
        <taxon>Spermatophyta</taxon>
        <taxon>Magnoliopsida</taxon>
        <taxon>eudicotyledons</taxon>
        <taxon>Gunneridae</taxon>
        <taxon>Pentapetalae</taxon>
        <taxon>rosids</taxon>
        <taxon>fabids</taxon>
        <taxon>Fabales</taxon>
        <taxon>Fabaceae</taxon>
        <taxon>Papilionoideae</taxon>
        <taxon>50 kb inversion clade</taxon>
        <taxon>NPAAA clade</taxon>
        <taxon>indigoferoid/millettioid clade</taxon>
        <taxon>Phaseoleae</taxon>
        <taxon>Vigna</taxon>
    </lineage>
</organism>
<reference evidence="1 2" key="1">
    <citation type="journal article" date="2023" name="Life. Sci Alliance">
        <title>Evolutionary insights into 3D genome organization and epigenetic landscape of Vigna mungo.</title>
        <authorList>
            <person name="Junaid A."/>
            <person name="Singh B."/>
            <person name="Bhatia S."/>
        </authorList>
    </citation>
    <scope>NUCLEOTIDE SEQUENCE [LARGE SCALE GENOMIC DNA]</scope>
    <source>
        <strain evidence="1">Urdbean</strain>
    </source>
</reference>
<name>A0AAQ3PBX9_VIGMU</name>
<sequence length="103" mass="11206">LALTFSLPTPTLSSSSSAAPVAWAKTPLSHTSVRHAVASTLSSPPNCALAAPPKSTARTTSLSRRRSFSGWWSGRNCLSTPLFLRSVFRTLPREREDKAFEEF</sequence>
<keyword evidence="2" id="KW-1185">Reference proteome</keyword>
<proteinExistence type="predicted"/>
<feature type="non-terminal residue" evidence="1">
    <location>
        <position position="1"/>
    </location>
</feature>